<dbReference type="EMBL" id="JAGXEW010000004">
    <property type="protein sequence ID" value="KAK1172089.1"/>
    <property type="molecule type" value="Genomic_DNA"/>
</dbReference>
<evidence type="ECO:0000256" key="6">
    <source>
        <dbReference type="SAM" id="Phobius"/>
    </source>
</evidence>
<dbReference type="PANTHER" id="PTHR14239">
    <property type="entry name" value="DUDULIN-RELATED"/>
    <property type="match status" value="1"/>
</dbReference>
<evidence type="ECO:0000256" key="2">
    <source>
        <dbReference type="ARBA" id="ARBA00007729"/>
    </source>
</evidence>
<proteinExistence type="inferred from homology"/>
<dbReference type="PANTHER" id="PTHR14239:SF3">
    <property type="entry name" value="METALLOREDUCTASE STEAP1-RELATED"/>
    <property type="match status" value="1"/>
</dbReference>
<reference evidence="8" key="1">
    <citation type="submission" date="2022-02" db="EMBL/GenBank/DDBJ databases">
        <title>Atlantic sturgeon de novo genome assembly.</title>
        <authorList>
            <person name="Stock M."/>
            <person name="Klopp C."/>
            <person name="Guiguen Y."/>
            <person name="Cabau C."/>
            <person name="Parinello H."/>
            <person name="Santidrian Yebra-Pimentel E."/>
            <person name="Kuhl H."/>
            <person name="Dirks R.P."/>
            <person name="Guessner J."/>
            <person name="Wuertz S."/>
            <person name="Du K."/>
            <person name="Schartl M."/>
        </authorList>
    </citation>
    <scope>NUCLEOTIDE SEQUENCE</scope>
    <source>
        <strain evidence="8">STURGEONOMICS-FGT-2020</strain>
        <tissue evidence="8">Whole blood</tissue>
    </source>
</reference>
<evidence type="ECO:0000313" key="8">
    <source>
        <dbReference type="EMBL" id="KAK1172089.1"/>
    </source>
</evidence>
<dbReference type="Pfam" id="PF01794">
    <property type="entry name" value="Ferric_reduct"/>
    <property type="match status" value="1"/>
</dbReference>
<comment type="similarity">
    <text evidence="2">Belongs to the STEAP family.</text>
</comment>
<organism evidence="8 9">
    <name type="scientific">Acipenser oxyrinchus oxyrinchus</name>
    <dbReference type="NCBI Taxonomy" id="40147"/>
    <lineage>
        <taxon>Eukaryota</taxon>
        <taxon>Metazoa</taxon>
        <taxon>Chordata</taxon>
        <taxon>Craniata</taxon>
        <taxon>Vertebrata</taxon>
        <taxon>Euteleostomi</taxon>
        <taxon>Actinopterygii</taxon>
        <taxon>Chondrostei</taxon>
        <taxon>Acipenseriformes</taxon>
        <taxon>Acipenseridae</taxon>
        <taxon>Acipenser</taxon>
    </lineage>
</organism>
<evidence type="ECO:0000256" key="3">
    <source>
        <dbReference type="ARBA" id="ARBA00022692"/>
    </source>
</evidence>
<evidence type="ECO:0000256" key="4">
    <source>
        <dbReference type="ARBA" id="ARBA00022989"/>
    </source>
</evidence>
<evidence type="ECO:0000313" key="9">
    <source>
        <dbReference type="Proteomes" id="UP001230051"/>
    </source>
</evidence>
<accession>A0AAD8GD86</accession>
<name>A0AAD8GD86_ACIOX</name>
<sequence length="344" mass="39970">MNAHTDDLCIEECDGILRMKSKKSSRDHIHLGTGVQDSTLTNTASQFLDPHTFAFEDFECPSNVNKENLGLFPQWHLPLKLSIILSVIVFIYTFLRDILHPFISLSKNEFYKIPILVMNKVLPVVAITLLALVYLPGILAAVLQLHRGTKYSRFPNWLQRWMLMRKQLGLLSFFFALLHAVYSLCYPMRRSYRYKLLNWAYQQVMQNIENAWIEDDVWRMEIYVSLGILSLAILALLATTSIPYVSNSLNWREFQCVQSKMGYCALLLSTAHALVYAWRKWADLKYFVWYTPPSFMIAVVLPIIVLLCKTVLVLPWLVKKLRKIRHGWEETSTSKTEPAENVFL</sequence>
<feature type="transmembrane region" description="Helical" evidence="6">
    <location>
        <begin position="222"/>
        <end position="245"/>
    </location>
</feature>
<comment type="subcellular location">
    <subcellularLocation>
        <location evidence="1">Membrane</location>
        <topology evidence="1">Multi-pass membrane protein</topology>
    </subcellularLocation>
</comment>
<feature type="domain" description="Ferric oxidoreductase" evidence="7">
    <location>
        <begin position="124"/>
        <end position="257"/>
    </location>
</feature>
<evidence type="ECO:0000256" key="5">
    <source>
        <dbReference type="ARBA" id="ARBA00023136"/>
    </source>
</evidence>
<keyword evidence="3 6" id="KW-0812">Transmembrane</keyword>
<feature type="transmembrane region" description="Helical" evidence="6">
    <location>
        <begin position="77"/>
        <end position="95"/>
    </location>
</feature>
<dbReference type="GO" id="GO:0005886">
    <property type="term" value="C:plasma membrane"/>
    <property type="evidence" value="ECO:0007669"/>
    <property type="project" value="TreeGrafter"/>
</dbReference>
<dbReference type="GO" id="GO:0005768">
    <property type="term" value="C:endosome"/>
    <property type="evidence" value="ECO:0007669"/>
    <property type="project" value="TreeGrafter"/>
</dbReference>
<keyword evidence="4 6" id="KW-1133">Transmembrane helix</keyword>
<feature type="transmembrane region" description="Helical" evidence="6">
    <location>
        <begin position="295"/>
        <end position="318"/>
    </location>
</feature>
<dbReference type="AlphaFoldDB" id="A0AAD8GD86"/>
<dbReference type="InterPro" id="IPR051267">
    <property type="entry name" value="STEAP_metalloreductase"/>
</dbReference>
<evidence type="ECO:0000259" key="7">
    <source>
        <dbReference type="Pfam" id="PF01794"/>
    </source>
</evidence>
<gene>
    <name evidence="8" type="primary">STEAP1</name>
    <name evidence="8" type="ORF">AOXY_G4578</name>
</gene>
<dbReference type="InterPro" id="IPR013130">
    <property type="entry name" value="Fe3_Rdtase_TM_dom"/>
</dbReference>
<keyword evidence="5 6" id="KW-0472">Membrane</keyword>
<protein>
    <submittedName>
        <fullName evidence="8">Metalloreductase STEAP1-like</fullName>
    </submittedName>
</protein>
<comment type="caution">
    <text evidence="8">The sequence shown here is derived from an EMBL/GenBank/DDBJ whole genome shotgun (WGS) entry which is preliminary data.</text>
</comment>
<feature type="transmembrane region" description="Helical" evidence="6">
    <location>
        <begin position="168"/>
        <end position="189"/>
    </location>
</feature>
<dbReference type="Proteomes" id="UP001230051">
    <property type="component" value="Unassembled WGS sequence"/>
</dbReference>
<feature type="transmembrane region" description="Helical" evidence="6">
    <location>
        <begin position="121"/>
        <end position="143"/>
    </location>
</feature>
<evidence type="ECO:0000256" key="1">
    <source>
        <dbReference type="ARBA" id="ARBA00004141"/>
    </source>
</evidence>
<keyword evidence="9" id="KW-1185">Reference proteome</keyword>